<dbReference type="PANTHER" id="PTHR48051">
    <property type="match status" value="1"/>
</dbReference>
<name>A0AAD8MSW7_9APIA</name>
<dbReference type="AlphaFoldDB" id="A0AAD8MSW7"/>
<dbReference type="InterPro" id="IPR032675">
    <property type="entry name" value="LRR_dom_sf"/>
</dbReference>
<proteinExistence type="predicted"/>
<dbReference type="Gene3D" id="3.80.10.10">
    <property type="entry name" value="Ribonuclease Inhibitor"/>
    <property type="match status" value="2"/>
</dbReference>
<evidence type="ECO:0008006" key="5">
    <source>
        <dbReference type="Google" id="ProtNLM"/>
    </source>
</evidence>
<dbReference type="Proteomes" id="UP001237642">
    <property type="component" value="Unassembled WGS sequence"/>
</dbReference>
<evidence type="ECO:0000313" key="4">
    <source>
        <dbReference type="Proteomes" id="UP001237642"/>
    </source>
</evidence>
<dbReference type="EMBL" id="JAUIZM010000004">
    <property type="protein sequence ID" value="KAK1388185.1"/>
    <property type="molecule type" value="Genomic_DNA"/>
</dbReference>
<reference evidence="3" key="1">
    <citation type="submission" date="2023-02" db="EMBL/GenBank/DDBJ databases">
        <title>Genome of toxic invasive species Heracleum sosnowskyi carries increased number of genes despite the absence of recent whole-genome duplications.</title>
        <authorList>
            <person name="Schelkunov M."/>
            <person name="Shtratnikova V."/>
            <person name="Makarenko M."/>
            <person name="Klepikova A."/>
            <person name="Omelchenko D."/>
            <person name="Novikova G."/>
            <person name="Obukhova E."/>
            <person name="Bogdanov V."/>
            <person name="Penin A."/>
            <person name="Logacheva M."/>
        </authorList>
    </citation>
    <scope>NUCLEOTIDE SEQUENCE</scope>
    <source>
        <strain evidence="3">Hsosn_3</strain>
        <tissue evidence="3">Leaf</tissue>
    </source>
</reference>
<dbReference type="PANTHER" id="PTHR48051:SF1">
    <property type="entry name" value="RAS SUPPRESSOR PROTEIN 1"/>
    <property type="match status" value="1"/>
</dbReference>
<dbReference type="SUPFAM" id="SSF52058">
    <property type="entry name" value="L domain-like"/>
    <property type="match status" value="1"/>
</dbReference>
<evidence type="ECO:0000256" key="1">
    <source>
        <dbReference type="ARBA" id="ARBA00022614"/>
    </source>
</evidence>
<dbReference type="GO" id="GO:0005737">
    <property type="term" value="C:cytoplasm"/>
    <property type="evidence" value="ECO:0007669"/>
    <property type="project" value="TreeGrafter"/>
</dbReference>
<reference evidence="3" key="2">
    <citation type="submission" date="2023-05" db="EMBL/GenBank/DDBJ databases">
        <authorList>
            <person name="Schelkunov M.I."/>
        </authorList>
    </citation>
    <scope>NUCLEOTIDE SEQUENCE</scope>
    <source>
        <strain evidence="3">Hsosn_3</strain>
        <tissue evidence="3">Leaf</tissue>
    </source>
</reference>
<keyword evidence="2" id="KW-0677">Repeat</keyword>
<sequence length="183" mass="21026">MKTIHYEVWSVRDCGKVLDLGENLIEEVPATIKRLNSLMTLHVQNNIISEEHVSWEALAEMDSLILLDMSQNLLKKLPSTTGLLKSLTYLSVGIESLMELKVNDNRIDIIPLSIDLTKSFRRIHNLMEMNLSNNHGLKCLPVTLLKECTSLSNLELQGTEITVDPLDQYEGWDNFDERRRRLH</sequence>
<dbReference type="InterPro" id="IPR050216">
    <property type="entry name" value="LRR_domain-containing"/>
</dbReference>
<evidence type="ECO:0000313" key="3">
    <source>
        <dbReference type="EMBL" id="KAK1388185.1"/>
    </source>
</evidence>
<comment type="caution">
    <text evidence="3">The sequence shown here is derived from an EMBL/GenBank/DDBJ whole genome shotgun (WGS) entry which is preliminary data.</text>
</comment>
<keyword evidence="4" id="KW-1185">Reference proteome</keyword>
<evidence type="ECO:0000256" key="2">
    <source>
        <dbReference type="ARBA" id="ARBA00022737"/>
    </source>
</evidence>
<organism evidence="3 4">
    <name type="scientific">Heracleum sosnowskyi</name>
    <dbReference type="NCBI Taxonomy" id="360622"/>
    <lineage>
        <taxon>Eukaryota</taxon>
        <taxon>Viridiplantae</taxon>
        <taxon>Streptophyta</taxon>
        <taxon>Embryophyta</taxon>
        <taxon>Tracheophyta</taxon>
        <taxon>Spermatophyta</taxon>
        <taxon>Magnoliopsida</taxon>
        <taxon>eudicotyledons</taxon>
        <taxon>Gunneridae</taxon>
        <taxon>Pentapetalae</taxon>
        <taxon>asterids</taxon>
        <taxon>campanulids</taxon>
        <taxon>Apiales</taxon>
        <taxon>Apiaceae</taxon>
        <taxon>Apioideae</taxon>
        <taxon>apioid superclade</taxon>
        <taxon>Tordylieae</taxon>
        <taxon>Tordyliinae</taxon>
        <taxon>Heracleum</taxon>
    </lineage>
</organism>
<keyword evidence="1" id="KW-0433">Leucine-rich repeat</keyword>
<protein>
    <recommendedName>
        <fullName evidence="5">Leucine-rich repeat protein soc-2 homolog</fullName>
    </recommendedName>
</protein>
<gene>
    <name evidence="3" type="ORF">POM88_016363</name>
</gene>
<accession>A0AAD8MSW7</accession>